<comment type="pathway">
    <text evidence="1">Amino-acid biosynthesis; L-methionine biosynthesis via de novo pathway; L-homoserine from L-aspartate: step 1/3.</text>
</comment>
<dbReference type="Proteomes" id="UP000199182">
    <property type="component" value="Unassembled WGS sequence"/>
</dbReference>
<accession>A0A1H0BD91</accession>
<proteinExistence type="inferred from homology"/>
<dbReference type="STRING" id="258515.SAMN05192585_11935"/>
<dbReference type="GO" id="GO:0005829">
    <property type="term" value="C:cytosol"/>
    <property type="evidence" value="ECO:0007669"/>
    <property type="project" value="TreeGrafter"/>
</dbReference>
<dbReference type="Gene3D" id="3.30.2130.10">
    <property type="entry name" value="VC0802-like"/>
    <property type="match status" value="1"/>
</dbReference>
<dbReference type="SUPFAM" id="SSF55021">
    <property type="entry name" value="ACT-like"/>
    <property type="match status" value="2"/>
</dbReference>
<evidence type="ECO:0000256" key="4">
    <source>
        <dbReference type="ARBA" id="ARBA00013059"/>
    </source>
</evidence>
<dbReference type="RefSeq" id="WP_143008072.1">
    <property type="nucleotide sequence ID" value="NZ_FNID01000019.1"/>
</dbReference>
<dbReference type="AlphaFoldDB" id="A0A1H0BD91"/>
<dbReference type="CDD" id="cd04891">
    <property type="entry name" value="ACT_AK-LysC-DapG-like_1"/>
    <property type="match status" value="1"/>
</dbReference>
<dbReference type="EC" id="2.7.2.4" evidence="4"/>
<organism evidence="12 13">
    <name type="scientific">Acetanaerobacterium elongatum</name>
    <dbReference type="NCBI Taxonomy" id="258515"/>
    <lineage>
        <taxon>Bacteria</taxon>
        <taxon>Bacillati</taxon>
        <taxon>Bacillota</taxon>
        <taxon>Clostridia</taxon>
        <taxon>Eubacteriales</taxon>
        <taxon>Oscillospiraceae</taxon>
        <taxon>Acetanaerobacterium</taxon>
    </lineage>
</organism>
<reference evidence="12 13" key="1">
    <citation type="submission" date="2016-10" db="EMBL/GenBank/DDBJ databases">
        <authorList>
            <person name="de Groot N.N."/>
        </authorList>
    </citation>
    <scope>NUCLEOTIDE SEQUENCE [LARGE SCALE GENOMIC DNA]</scope>
    <source>
        <strain evidence="12 13">CGMCC 1.5012</strain>
    </source>
</reference>
<evidence type="ECO:0000256" key="8">
    <source>
        <dbReference type="ARBA" id="ARBA00022840"/>
    </source>
</evidence>
<keyword evidence="9" id="KW-0028">Amino-acid biosynthesis</keyword>
<protein>
    <recommendedName>
        <fullName evidence="4">aspartate kinase</fullName>
        <ecNumber evidence="4">2.7.2.4</ecNumber>
    </recommendedName>
</protein>
<evidence type="ECO:0000256" key="1">
    <source>
        <dbReference type="ARBA" id="ARBA00004986"/>
    </source>
</evidence>
<dbReference type="PROSITE" id="PS51671">
    <property type="entry name" value="ACT"/>
    <property type="match status" value="1"/>
</dbReference>
<evidence type="ECO:0000256" key="7">
    <source>
        <dbReference type="ARBA" id="ARBA00022777"/>
    </source>
</evidence>
<dbReference type="InterPro" id="IPR002912">
    <property type="entry name" value="ACT_dom"/>
</dbReference>
<dbReference type="InterPro" id="IPR054352">
    <property type="entry name" value="ACT_Aspartokinase"/>
</dbReference>
<dbReference type="GO" id="GO:0009090">
    <property type="term" value="P:homoserine biosynthetic process"/>
    <property type="evidence" value="ECO:0007669"/>
    <property type="project" value="TreeGrafter"/>
</dbReference>
<evidence type="ECO:0000256" key="2">
    <source>
        <dbReference type="ARBA" id="ARBA00005139"/>
    </source>
</evidence>
<sequence>MNGVSKITITDDVALITINKAPASVRLLASILGEFSDAGINIDMISHAAPQGQYTSLSFSILSEDLVKALNLTARFADTHPTIKPLVSNGNCKIQLYGEEMAEMPGVAAAAMKAIAAADVDISIITTSSVDISILVANADKNSTVAALKKQFGL</sequence>
<keyword evidence="9" id="KW-0457">Lysine biosynthesis</keyword>
<gene>
    <name evidence="12" type="ORF">SAMN05192585_11935</name>
</gene>
<evidence type="ECO:0000256" key="6">
    <source>
        <dbReference type="ARBA" id="ARBA00022741"/>
    </source>
</evidence>
<dbReference type="PANTHER" id="PTHR21499">
    <property type="entry name" value="ASPARTATE KINASE"/>
    <property type="match status" value="1"/>
</dbReference>
<dbReference type="GO" id="GO:0004072">
    <property type="term" value="F:aspartate kinase activity"/>
    <property type="evidence" value="ECO:0007669"/>
    <property type="project" value="UniProtKB-EC"/>
</dbReference>
<comment type="catalytic activity">
    <reaction evidence="10">
        <text>L-aspartate + ATP = 4-phospho-L-aspartate + ADP</text>
        <dbReference type="Rhea" id="RHEA:23776"/>
        <dbReference type="ChEBI" id="CHEBI:29991"/>
        <dbReference type="ChEBI" id="CHEBI:30616"/>
        <dbReference type="ChEBI" id="CHEBI:57535"/>
        <dbReference type="ChEBI" id="CHEBI:456216"/>
        <dbReference type="EC" id="2.7.2.4"/>
    </reaction>
</comment>
<keyword evidence="13" id="KW-1185">Reference proteome</keyword>
<comment type="similarity">
    <text evidence="3">Belongs to the aspartokinase family.</text>
</comment>
<dbReference type="PANTHER" id="PTHR21499:SF3">
    <property type="entry name" value="ASPARTOKINASE"/>
    <property type="match status" value="1"/>
</dbReference>
<dbReference type="GO" id="GO:0009089">
    <property type="term" value="P:lysine biosynthetic process via diaminopimelate"/>
    <property type="evidence" value="ECO:0007669"/>
    <property type="project" value="TreeGrafter"/>
</dbReference>
<dbReference type="OrthoDB" id="1857645at2"/>
<dbReference type="GO" id="GO:0005524">
    <property type="term" value="F:ATP binding"/>
    <property type="evidence" value="ECO:0007669"/>
    <property type="project" value="UniProtKB-KW"/>
</dbReference>
<feature type="domain" description="ACT" evidence="11">
    <location>
        <begin position="16"/>
        <end position="85"/>
    </location>
</feature>
<evidence type="ECO:0000259" key="11">
    <source>
        <dbReference type="PROSITE" id="PS51671"/>
    </source>
</evidence>
<evidence type="ECO:0000256" key="9">
    <source>
        <dbReference type="ARBA" id="ARBA00023154"/>
    </source>
</evidence>
<keyword evidence="5" id="KW-0808">Transferase</keyword>
<dbReference type="EMBL" id="FNID01000019">
    <property type="protein sequence ID" value="SDN43642.1"/>
    <property type="molecule type" value="Genomic_DNA"/>
</dbReference>
<keyword evidence="8" id="KW-0067">ATP-binding</keyword>
<evidence type="ECO:0000256" key="10">
    <source>
        <dbReference type="ARBA" id="ARBA00047872"/>
    </source>
</evidence>
<dbReference type="InterPro" id="IPR045865">
    <property type="entry name" value="ACT-like_dom_sf"/>
</dbReference>
<comment type="pathway">
    <text evidence="2">Amino-acid biosynthesis; L-threonine biosynthesis; L-threonine from L-aspartate: step 1/5.</text>
</comment>
<keyword evidence="6" id="KW-0547">Nucleotide-binding</keyword>
<keyword evidence="7 12" id="KW-0418">Kinase</keyword>
<evidence type="ECO:0000313" key="13">
    <source>
        <dbReference type="Proteomes" id="UP000199182"/>
    </source>
</evidence>
<evidence type="ECO:0000313" key="12">
    <source>
        <dbReference type="EMBL" id="SDN43642.1"/>
    </source>
</evidence>
<dbReference type="Pfam" id="PF22468">
    <property type="entry name" value="ACT_9"/>
    <property type="match status" value="1"/>
</dbReference>
<evidence type="ECO:0000256" key="5">
    <source>
        <dbReference type="ARBA" id="ARBA00022679"/>
    </source>
</evidence>
<name>A0A1H0BD91_9FIRM</name>
<evidence type="ECO:0000256" key="3">
    <source>
        <dbReference type="ARBA" id="ARBA00010122"/>
    </source>
</evidence>